<keyword evidence="2" id="KW-0812">Transmembrane</keyword>
<protein>
    <submittedName>
        <fullName evidence="3">Lipopolysaccharide assembly protein A domain</fullName>
    </submittedName>
</protein>
<reference evidence="3" key="1">
    <citation type="journal article" date="2021" name="Proc. Natl. Acad. Sci. U.S.A.">
        <title>A Catalog of Tens of Thousands of Viruses from Human Metagenomes Reveals Hidden Associations with Chronic Diseases.</title>
        <authorList>
            <person name="Tisza M.J."/>
            <person name="Buck C.B."/>
        </authorList>
    </citation>
    <scope>NUCLEOTIDE SEQUENCE</scope>
    <source>
        <strain evidence="3">Ctj3P51</strain>
    </source>
</reference>
<feature type="transmembrane region" description="Helical" evidence="2">
    <location>
        <begin position="24"/>
        <end position="42"/>
    </location>
</feature>
<evidence type="ECO:0000313" key="3">
    <source>
        <dbReference type="EMBL" id="DAD96512.1"/>
    </source>
</evidence>
<feature type="coiled-coil region" evidence="1">
    <location>
        <begin position="44"/>
        <end position="71"/>
    </location>
</feature>
<accession>A0A8S5NQL5</accession>
<keyword evidence="2" id="KW-1133">Transmembrane helix</keyword>
<evidence type="ECO:0000256" key="1">
    <source>
        <dbReference type="SAM" id="Coils"/>
    </source>
</evidence>
<keyword evidence="2" id="KW-0472">Membrane</keyword>
<sequence>MKLYLICIMTYLFALVIESSTPTWLRVITTISLAILCGGAVAEQYLSEKRMKELEKKINELQKDTSFQEAGTK</sequence>
<organism evidence="3">
    <name type="scientific">Myoviridae sp. ctj3P51</name>
    <dbReference type="NCBI Taxonomy" id="2826687"/>
    <lineage>
        <taxon>Viruses</taxon>
        <taxon>Duplodnaviria</taxon>
        <taxon>Heunggongvirae</taxon>
        <taxon>Uroviricota</taxon>
        <taxon>Caudoviricetes</taxon>
    </lineage>
</organism>
<dbReference type="EMBL" id="BK015217">
    <property type="protein sequence ID" value="DAD96512.1"/>
    <property type="molecule type" value="Genomic_DNA"/>
</dbReference>
<evidence type="ECO:0000256" key="2">
    <source>
        <dbReference type="SAM" id="Phobius"/>
    </source>
</evidence>
<name>A0A8S5NQL5_9CAUD</name>
<proteinExistence type="predicted"/>
<keyword evidence="1" id="KW-0175">Coiled coil</keyword>